<reference evidence="1 2" key="1">
    <citation type="submission" date="2016-11" db="EMBL/GenBank/DDBJ databases">
        <authorList>
            <person name="Jaros S."/>
            <person name="Januszkiewicz K."/>
            <person name="Wedrychowicz H."/>
        </authorList>
    </citation>
    <scope>NUCLEOTIDE SEQUENCE [LARGE SCALE GENOMIC DNA]</scope>
    <source>
        <strain evidence="1 2">CGMCC 1.12213</strain>
    </source>
</reference>
<evidence type="ECO:0000313" key="2">
    <source>
        <dbReference type="Proteomes" id="UP000184396"/>
    </source>
</evidence>
<organism evidence="1 2">
    <name type="scientific">Algibacter luteus</name>
    <dbReference type="NCBI Taxonomy" id="1178825"/>
    <lineage>
        <taxon>Bacteria</taxon>
        <taxon>Pseudomonadati</taxon>
        <taxon>Bacteroidota</taxon>
        <taxon>Flavobacteriia</taxon>
        <taxon>Flavobacteriales</taxon>
        <taxon>Flavobacteriaceae</taxon>
        <taxon>Algibacter</taxon>
    </lineage>
</organism>
<gene>
    <name evidence="1" type="ORF">SAMN05216261_1811</name>
</gene>
<dbReference type="OrthoDB" id="966030at2"/>
<keyword evidence="2" id="KW-1185">Reference proteome</keyword>
<evidence type="ECO:0000313" key="1">
    <source>
        <dbReference type="EMBL" id="SHI81101.1"/>
    </source>
</evidence>
<dbReference type="STRING" id="1178825.SAMN05216261_1811"/>
<proteinExistence type="predicted"/>
<name>A0A1M6E6M9_9FLAO</name>
<sequence length="190" mass="22024">MKFNKTNIALLLIVVSFIIGCQSEYTKLVKSELNSGVKHHAIFHGLEFGQSQKEFFEICWNLNKKRLVTHGGNNQNVKKVLYPKDSSKTTETIEMLFYPDFSKENTIIAMRLKFSYLAWSPWNENLESDDLLPVVKDSLMKWYPGNDFIKVKNVLVKVDGNRQIQLNAETVKDVAVLIEDLDYKYNNLKK</sequence>
<dbReference type="RefSeq" id="WP_019386662.1">
    <property type="nucleotide sequence ID" value="NZ_ALIH01000002.1"/>
</dbReference>
<protein>
    <recommendedName>
        <fullName evidence="3">Lipoprotein</fullName>
    </recommendedName>
</protein>
<dbReference type="EMBL" id="FQYK01000004">
    <property type="protein sequence ID" value="SHI81101.1"/>
    <property type="molecule type" value="Genomic_DNA"/>
</dbReference>
<dbReference type="PROSITE" id="PS51257">
    <property type="entry name" value="PROKAR_LIPOPROTEIN"/>
    <property type="match status" value="1"/>
</dbReference>
<dbReference type="eggNOG" id="ENOG5032P38">
    <property type="taxonomic scope" value="Bacteria"/>
</dbReference>
<accession>A0A1M6E6M9</accession>
<dbReference type="Proteomes" id="UP000184396">
    <property type="component" value="Unassembled WGS sequence"/>
</dbReference>
<dbReference type="AlphaFoldDB" id="A0A1M6E6M9"/>
<evidence type="ECO:0008006" key="3">
    <source>
        <dbReference type="Google" id="ProtNLM"/>
    </source>
</evidence>